<evidence type="ECO:0000313" key="3">
    <source>
        <dbReference type="WBParaSite" id="L893_g21909.t2"/>
    </source>
</evidence>
<dbReference type="WBParaSite" id="L893_g21909.t2">
    <property type="protein sequence ID" value="L893_g21909.t2"/>
    <property type="gene ID" value="L893_g21909"/>
</dbReference>
<name>A0A1I7Z1J7_9BILA</name>
<keyword evidence="2" id="KW-1185">Reference proteome</keyword>
<feature type="region of interest" description="Disordered" evidence="1">
    <location>
        <begin position="396"/>
        <end position="427"/>
    </location>
</feature>
<evidence type="ECO:0000256" key="1">
    <source>
        <dbReference type="SAM" id="MobiDB-lite"/>
    </source>
</evidence>
<protein>
    <submittedName>
        <fullName evidence="3">Flavin_Reduct domain-containing protein</fullName>
    </submittedName>
</protein>
<accession>A0A1I7Z1J7</accession>
<organism evidence="2 3">
    <name type="scientific">Steinernema glaseri</name>
    <dbReference type="NCBI Taxonomy" id="37863"/>
    <lineage>
        <taxon>Eukaryota</taxon>
        <taxon>Metazoa</taxon>
        <taxon>Ecdysozoa</taxon>
        <taxon>Nematoda</taxon>
        <taxon>Chromadorea</taxon>
        <taxon>Rhabditida</taxon>
        <taxon>Tylenchina</taxon>
        <taxon>Panagrolaimomorpha</taxon>
        <taxon>Strongyloidoidea</taxon>
        <taxon>Steinernematidae</taxon>
        <taxon>Steinernema</taxon>
    </lineage>
</organism>
<dbReference type="Proteomes" id="UP000095287">
    <property type="component" value="Unplaced"/>
</dbReference>
<evidence type="ECO:0000313" key="2">
    <source>
        <dbReference type="Proteomes" id="UP000095287"/>
    </source>
</evidence>
<sequence>MPADCRQWPKRTLRDAIFAERRPVTARDTHVRTCPEGASQVTRPTQCSLEWRDVLADQTLYPAEAAAALTSRVSVYDLSPNGLVRRQRGKFQISSAFHDAWLRSVVRRIHAGHAPSPRRVGRRLARPRPPSVDQLIGARRWVLVAEAELSFSVKAHCFHRAVEVDLFHGDQITFVPSSCANRSCRDDIVAAVVYNSLSMCCSFSALWPGSETRKFMERSRNLTLRRVCVFNTSSKVTAAALSTSYASMRNWCKTVLIASSGHWQLLATGRGPSDPSRGASDDRWGREDRAMPIARPPLTFSPPVRGVDVWWAFKLVATFQSDSSLPMLLTVSNDCNSSLFVISSSTAADIIKTGLTVTARNGSVSGRADAGQRPRADSSVSLHDVCRACVMSPVGRRRRRRSLDSPPRPRPPVDLPTPSDVFGRDQDGRRLPWLRWGVEA</sequence>
<dbReference type="AlphaFoldDB" id="A0A1I7Z1J7"/>
<feature type="compositionally biased region" description="Pro residues" evidence="1">
    <location>
        <begin position="406"/>
        <end position="415"/>
    </location>
</feature>
<reference evidence="3" key="1">
    <citation type="submission" date="2016-11" db="UniProtKB">
        <authorList>
            <consortium name="WormBaseParasite"/>
        </authorList>
    </citation>
    <scope>IDENTIFICATION</scope>
</reference>
<proteinExistence type="predicted"/>